<sequence length="146" mass="16186">MVRDVAIPLKAHLLAELFSLNVKTSTNKSAAHSCAELYKLLIQIRNWVDYPSSDPITLASIVQVVPTYWSLASVFNWSAGTTDENHKPNVLKDLGLKITKGLQTDSHDQEIVAQMAWMRAVSGVGRPVTAATEVLHYFLSDEGERH</sequence>
<gene>
    <name evidence="1" type="ORF">N7G274_010139</name>
</gene>
<organism evidence="1 2">
    <name type="scientific">Stereocaulon virgatum</name>
    <dbReference type="NCBI Taxonomy" id="373712"/>
    <lineage>
        <taxon>Eukaryota</taxon>
        <taxon>Fungi</taxon>
        <taxon>Dikarya</taxon>
        <taxon>Ascomycota</taxon>
        <taxon>Pezizomycotina</taxon>
        <taxon>Lecanoromycetes</taxon>
        <taxon>OSLEUM clade</taxon>
        <taxon>Lecanoromycetidae</taxon>
        <taxon>Lecanorales</taxon>
        <taxon>Lecanorineae</taxon>
        <taxon>Stereocaulaceae</taxon>
        <taxon>Stereocaulon</taxon>
    </lineage>
</organism>
<evidence type="ECO:0000313" key="2">
    <source>
        <dbReference type="Proteomes" id="UP001590950"/>
    </source>
</evidence>
<comment type="caution">
    <text evidence="1">The sequence shown here is derived from an EMBL/GenBank/DDBJ whole genome shotgun (WGS) entry which is preliminary data.</text>
</comment>
<reference evidence="1 2" key="1">
    <citation type="submission" date="2024-09" db="EMBL/GenBank/DDBJ databases">
        <title>Rethinking Asexuality: The Enigmatic Case of Functional Sexual Genes in Lepraria (Stereocaulaceae).</title>
        <authorList>
            <person name="Doellman M."/>
            <person name="Sun Y."/>
            <person name="Barcenas-Pena A."/>
            <person name="Lumbsch H.T."/>
            <person name="Grewe F."/>
        </authorList>
    </citation>
    <scope>NUCLEOTIDE SEQUENCE [LARGE SCALE GENOMIC DNA]</scope>
    <source>
        <strain evidence="1 2">Mercado 3170</strain>
    </source>
</reference>
<dbReference type="EMBL" id="JBEFKJ010000044">
    <property type="protein sequence ID" value="KAL2037143.1"/>
    <property type="molecule type" value="Genomic_DNA"/>
</dbReference>
<accession>A0ABR3ZWL9</accession>
<keyword evidence="2" id="KW-1185">Reference proteome</keyword>
<dbReference type="Proteomes" id="UP001590950">
    <property type="component" value="Unassembled WGS sequence"/>
</dbReference>
<evidence type="ECO:0000313" key="1">
    <source>
        <dbReference type="EMBL" id="KAL2037143.1"/>
    </source>
</evidence>
<proteinExistence type="predicted"/>
<name>A0ABR3ZWL9_9LECA</name>
<protein>
    <submittedName>
        <fullName evidence="1">Uncharacterized protein</fullName>
    </submittedName>
</protein>